<keyword evidence="2" id="KW-1185">Reference proteome</keyword>
<gene>
    <name evidence="1" type="ORF">Pint_35498</name>
</gene>
<accession>A0ACC0Y3Q2</accession>
<dbReference type="Proteomes" id="UP001163603">
    <property type="component" value="Chromosome 9"/>
</dbReference>
<evidence type="ECO:0000313" key="1">
    <source>
        <dbReference type="EMBL" id="KAJ0028753.1"/>
    </source>
</evidence>
<organism evidence="1 2">
    <name type="scientific">Pistacia integerrima</name>
    <dbReference type="NCBI Taxonomy" id="434235"/>
    <lineage>
        <taxon>Eukaryota</taxon>
        <taxon>Viridiplantae</taxon>
        <taxon>Streptophyta</taxon>
        <taxon>Embryophyta</taxon>
        <taxon>Tracheophyta</taxon>
        <taxon>Spermatophyta</taxon>
        <taxon>Magnoliopsida</taxon>
        <taxon>eudicotyledons</taxon>
        <taxon>Gunneridae</taxon>
        <taxon>Pentapetalae</taxon>
        <taxon>rosids</taxon>
        <taxon>malvids</taxon>
        <taxon>Sapindales</taxon>
        <taxon>Anacardiaceae</taxon>
        <taxon>Pistacia</taxon>
    </lineage>
</organism>
<proteinExistence type="predicted"/>
<evidence type="ECO:0000313" key="2">
    <source>
        <dbReference type="Proteomes" id="UP001163603"/>
    </source>
</evidence>
<name>A0ACC0Y3Q2_9ROSI</name>
<dbReference type="EMBL" id="CM047744">
    <property type="protein sequence ID" value="KAJ0028753.1"/>
    <property type="molecule type" value="Genomic_DNA"/>
</dbReference>
<comment type="caution">
    <text evidence="1">The sequence shown here is derived from an EMBL/GenBank/DDBJ whole genome shotgun (WGS) entry which is preliminary data.</text>
</comment>
<sequence length="979" mass="109492">MEPFQRRRSKITSLTGDLLGSTEPAFREGKRQPHKPKFFPKLASDSSSCSSDTEDDSLTFEVGWRSSKQTRRPIKKLLAEEMSRETQSKRRSPCVIARLMGLDGLPPQQSTHKQQKRSMENYQMRTASVERAQRSGTSSGRLSFRKSSKEEQEFKDVFEVLDASKMESSNNSLPETSKTKFTEAEMVFIKQKFMDVKRLSTDERLQDSKEFHDALEVLDNNKDLLLKFLQQPDSLFTKHMHDLGAPPQSHCGHMSTVTLSHAWNCESSGISGKAERETPRKSNCKSTQKHLDGVPSHTYGRNSAQSFNKSAKVQLAVKEDPAVFPTRIVVLKPNLGKPQAAIRTVSSPPHSCPLDFRKHAEFPGTKNMEAESWAKRNINDDVGFSRHNSKESREIAKEITRKMRNSFSNGSMNFSTSGFKGYAGDESSSNMSGSESANESEFKTVTSRDEFKRHNRFRSTSSRSAESSVCREAKKRLSERWKMSHKSQDLGVISRGSTLGEMLAIPDGEVRPANLDAVVGEEGFSDTFCSDNRPGRFAGPLGISSRDGWKDDGVRTLSRSRSLPASSTFRSPKASMRRETLDDDRYMMSKETVKRERNKAGKGNLNQKDGSSGRTSRSSSKKSSRCTSRESYDSSPDISFSHHQFDCHFKQVHPSEESFMVSETYESIVTDTNSVPENVLDVGHENTNISSSESPNSELSAPPLLLKGNSSAVDLDVLSSKEPSDAPSKEVPLHHPISGVDSPASSREADQPSPVSILEAPFADDLSCGSEYFGGVSADLHGLRMQLQLLKLESDGYDEGPMLVSSDEDAEERLVQIMDEKSIIKAEENWESSYVADVLLESGLNNVNSNTFIAACHSPECPVSPSVFEELEKKYGSLTCWTKSERKLMFDCINAKLMEVHQQCTDPRSWMKLKWKKTELQERLHKLVSNQHKKVNKDAGENVLARESQWLNIGEDIDVIGREIERVLIDELVGEVVTM</sequence>
<reference evidence="2" key="1">
    <citation type="journal article" date="2023" name="G3 (Bethesda)">
        <title>Genome assembly and association tests identify interacting loci associated with vigor, precocity, and sex in interspecific pistachio rootstocks.</title>
        <authorList>
            <person name="Palmer W."/>
            <person name="Jacygrad E."/>
            <person name="Sagayaradj S."/>
            <person name="Cavanaugh K."/>
            <person name="Han R."/>
            <person name="Bertier L."/>
            <person name="Beede B."/>
            <person name="Kafkas S."/>
            <person name="Golino D."/>
            <person name="Preece J."/>
            <person name="Michelmore R."/>
        </authorList>
    </citation>
    <scope>NUCLEOTIDE SEQUENCE [LARGE SCALE GENOMIC DNA]</scope>
</reference>
<protein>
    <submittedName>
        <fullName evidence="1">Uncharacterized protein</fullName>
    </submittedName>
</protein>